<keyword evidence="1" id="KW-0812">Transmembrane</keyword>
<evidence type="ECO:0000313" key="2">
    <source>
        <dbReference type="EMBL" id="TCO58228.1"/>
    </source>
</evidence>
<evidence type="ECO:0000256" key="1">
    <source>
        <dbReference type="SAM" id="Phobius"/>
    </source>
</evidence>
<feature type="transmembrane region" description="Helical" evidence="1">
    <location>
        <begin position="84"/>
        <end position="108"/>
    </location>
</feature>
<organism evidence="2 3">
    <name type="scientific">Actinocrispum wychmicini</name>
    <dbReference type="NCBI Taxonomy" id="1213861"/>
    <lineage>
        <taxon>Bacteria</taxon>
        <taxon>Bacillati</taxon>
        <taxon>Actinomycetota</taxon>
        <taxon>Actinomycetes</taxon>
        <taxon>Pseudonocardiales</taxon>
        <taxon>Pseudonocardiaceae</taxon>
        <taxon>Actinocrispum</taxon>
    </lineage>
</organism>
<gene>
    <name evidence="2" type="ORF">EV192_105293</name>
</gene>
<reference evidence="2 3" key="1">
    <citation type="submission" date="2019-03" db="EMBL/GenBank/DDBJ databases">
        <title>Genomic Encyclopedia of Type Strains, Phase IV (KMG-IV): sequencing the most valuable type-strain genomes for metagenomic binning, comparative biology and taxonomic classification.</title>
        <authorList>
            <person name="Goeker M."/>
        </authorList>
    </citation>
    <scope>NUCLEOTIDE SEQUENCE [LARGE SCALE GENOMIC DNA]</scope>
    <source>
        <strain evidence="2 3">DSM 45934</strain>
    </source>
</reference>
<comment type="caution">
    <text evidence="2">The sequence shown here is derived from an EMBL/GenBank/DDBJ whole genome shotgun (WGS) entry which is preliminary data.</text>
</comment>
<accession>A0A4R2JMB2</accession>
<dbReference type="OrthoDB" id="63188at2"/>
<dbReference type="AlphaFoldDB" id="A0A4R2JMB2"/>
<dbReference type="Proteomes" id="UP000295680">
    <property type="component" value="Unassembled WGS sequence"/>
</dbReference>
<name>A0A4R2JMB2_9PSEU</name>
<dbReference type="EMBL" id="SLWS01000005">
    <property type="protein sequence ID" value="TCO58228.1"/>
    <property type="molecule type" value="Genomic_DNA"/>
</dbReference>
<proteinExistence type="predicted"/>
<keyword evidence="1" id="KW-1133">Transmembrane helix</keyword>
<dbReference type="RefSeq" id="WP_132118834.1">
    <property type="nucleotide sequence ID" value="NZ_SLWS01000005.1"/>
</dbReference>
<feature type="transmembrane region" description="Helical" evidence="1">
    <location>
        <begin position="152"/>
        <end position="175"/>
    </location>
</feature>
<protein>
    <submittedName>
        <fullName evidence="2">ABC-2 type transport system permease protein</fullName>
    </submittedName>
</protein>
<sequence>MTAFIRFEVIRTLRNVRYLAFLVVVPVLLYLMWGRTGGPGAMVAMAVYAACGGALLGGGSTIAEDRATGWLRQLRITPLADRAWLGGKIVQGTLMAIPGALVVCVVAASTGHVSLSVGQWAGLGVLILVGCLPFALIGVFGGMLFKGKTATVALMLLFIALMLVGGVITGGQQIVSWGNVVPSYDLMAAGIQIVHGTPIGGGYVVNLGGWALLGGAAVLLRWRRA</sequence>
<keyword evidence="1" id="KW-0472">Membrane</keyword>
<evidence type="ECO:0000313" key="3">
    <source>
        <dbReference type="Proteomes" id="UP000295680"/>
    </source>
</evidence>
<feature type="transmembrane region" description="Helical" evidence="1">
    <location>
        <begin position="120"/>
        <end position="145"/>
    </location>
</feature>
<keyword evidence="3" id="KW-1185">Reference proteome</keyword>
<feature type="transmembrane region" description="Helical" evidence="1">
    <location>
        <begin position="16"/>
        <end position="33"/>
    </location>
</feature>
<feature type="transmembrane region" description="Helical" evidence="1">
    <location>
        <begin position="39"/>
        <end position="63"/>
    </location>
</feature>